<name>A0A2Z4GGR0_9BACT</name>
<proteinExistence type="predicted"/>
<organism evidence="2 3">
    <name type="scientific">Arcticibacterium luteifluviistationis</name>
    <dbReference type="NCBI Taxonomy" id="1784714"/>
    <lineage>
        <taxon>Bacteria</taxon>
        <taxon>Pseudomonadati</taxon>
        <taxon>Bacteroidota</taxon>
        <taxon>Cytophagia</taxon>
        <taxon>Cytophagales</taxon>
        <taxon>Leadbetterellaceae</taxon>
        <taxon>Arcticibacterium</taxon>
    </lineage>
</organism>
<gene>
    <name evidence="2" type="ORF">DJ013_20730</name>
</gene>
<dbReference type="SMART" id="SM00850">
    <property type="entry name" value="LytTR"/>
    <property type="match status" value="1"/>
</dbReference>
<evidence type="ECO:0000313" key="2">
    <source>
        <dbReference type="EMBL" id="AWW00471.1"/>
    </source>
</evidence>
<dbReference type="InterPro" id="IPR007492">
    <property type="entry name" value="LytTR_DNA-bd_dom"/>
</dbReference>
<sequence length="97" mass="11148">MVKALVENPEEVLYLKADTNYTVYSLNNGKKVISGFTLKRHEERDEYNHFLRISRGYLLNPKFIKEIVSEGADKAVLLMDGTLAKVSRRRFDVLTGL</sequence>
<dbReference type="RefSeq" id="WP_111373837.1">
    <property type="nucleotide sequence ID" value="NZ_CP029480.1"/>
</dbReference>
<feature type="domain" description="HTH LytTR-type" evidence="1">
    <location>
        <begin position="1"/>
        <end position="97"/>
    </location>
</feature>
<dbReference type="OrthoDB" id="964870at2"/>
<protein>
    <recommendedName>
        <fullName evidence="1">HTH LytTR-type domain-containing protein</fullName>
    </recommendedName>
</protein>
<dbReference type="GO" id="GO:0003677">
    <property type="term" value="F:DNA binding"/>
    <property type="evidence" value="ECO:0007669"/>
    <property type="project" value="InterPro"/>
</dbReference>
<dbReference type="PROSITE" id="PS50930">
    <property type="entry name" value="HTH_LYTTR"/>
    <property type="match status" value="1"/>
</dbReference>
<accession>A0A2Z4GGR0</accession>
<reference evidence="2 3" key="1">
    <citation type="submission" date="2018-05" db="EMBL/GenBank/DDBJ databases">
        <title>Complete genome sequence of Arcticibacterium luteifluviistationis SM1504T, a cytophagaceae bacterium isolated from Arctic surface seawater.</title>
        <authorList>
            <person name="Li Y."/>
            <person name="Qin Q.-L."/>
        </authorList>
    </citation>
    <scope>NUCLEOTIDE SEQUENCE [LARGE SCALE GENOMIC DNA]</scope>
    <source>
        <strain evidence="2 3">SM1504</strain>
    </source>
</reference>
<keyword evidence="3" id="KW-1185">Reference proteome</keyword>
<dbReference type="EMBL" id="CP029480">
    <property type="protein sequence ID" value="AWW00471.1"/>
    <property type="molecule type" value="Genomic_DNA"/>
</dbReference>
<dbReference type="Gene3D" id="2.40.50.1020">
    <property type="entry name" value="LytTr DNA-binding domain"/>
    <property type="match status" value="1"/>
</dbReference>
<dbReference type="Proteomes" id="UP000249873">
    <property type="component" value="Chromosome"/>
</dbReference>
<evidence type="ECO:0000313" key="3">
    <source>
        <dbReference type="Proteomes" id="UP000249873"/>
    </source>
</evidence>
<evidence type="ECO:0000259" key="1">
    <source>
        <dbReference type="PROSITE" id="PS50930"/>
    </source>
</evidence>
<dbReference type="KEGG" id="als:DJ013_20730"/>
<dbReference type="Pfam" id="PF04397">
    <property type="entry name" value="LytTR"/>
    <property type="match status" value="1"/>
</dbReference>
<dbReference type="AlphaFoldDB" id="A0A2Z4GGR0"/>